<comment type="caution">
    <text evidence="1">The sequence shown here is derived from an EMBL/GenBank/DDBJ whole genome shotgun (WGS) entry which is preliminary data.</text>
</comment>
<dbReference type="InterPro" id="IPR056928">
    <property type="entry name" value="Gp77-like"/>
</dbReference>
<evidence type="ECO:0000313" key="1">
    <source>
        <dbReference type="EMBL" id="ORW24009.1"/>
    </source>
</evidence>
<protein>
    <submittedName>
        <fullName evidence="1">Uncharacterized protein</fullName>
    </submittedName>
</protein>
<accession>A0A1X1ZKV2</accession>
<dbReference type="STRING" id="153971.AWC19_00180"/>
<evidence type="ECO:0000313" key="2">
    <source>
        <dbReference type="Proteomes" id="UP000193529"/>
    </source>
</evidence>
<gene>
    <name evidence="1" type="ORF">AWC19_00180</name>
</gene>
<organism evidence="1 2">
    <name type="scientific">Mycobacterium palustre</name>
    <dbReference type="NCBI Taxonomy" id="153971"/>
    <lineage>
        <taxon>Bacteria</taxon>
        <taxon>Bacillati</taxon>
        <taxon>Actinomycetota</taxon>
        <taxon>Actinomycetes</taxon>
        <taxon>Mycobacteriales</taxon>
        <taxon>Mycobacteriaceae</taxon>
        <taxon>Mycobacterium</taxon>
        <taxon>Mycobacterium simiae complex</taxon>
    </lineage>
</organism>
<dbReference type="EMBL" id="LQPJ01000104">
    <property type="protein sequence ID" value="ORW24009.1"/>
    <property type="molecule type" value="Genomic_DNA"/>
</dbReference>
<dbReference type="RefSeq" id="WP_085078780.1">
    <property type="nucleotide sequence ID" value="NZ_JACKRZ010000209.1"/>
</dbReference>
<dbReference type="Pfam" id="PF23148">
    <property type="entry name" value="Gp77"/>
    <property type="match status" value="1"/>
</dbReference>
<dbReference type="Proteomes" id="UP000193529">
    <property type="component" value="Unassembled WGS sequence"/>
</dbReference>
<reference evidence="1 2" key="1">
    <citation type="submission" date="2016-01" db="EMBL/GenBank/DDBJ databases">
        <title>The new phylogeny of the genus Mycobacterium.</title>
        <authorList>
            <person name="Tarcisio F."/>
            <person name="Conor M."/>
            <person name="Antonella G."/>
            <person name="Elisabetta G."/>
            <person name="Giulia F.S."/>
            <person name="Sara T."/>
            <person name="Anna F."/>
            <person name="Clotilde B."/>
            <person name="Roberto B."/>
            <person name="Veronica D.S."/>
            <person name="Fabio R."/>
            <person name="Monica P."/>
            <person name="Olivier J."/>
            <person name="Enrico T."/>
            <person name="Nicola S."/>
        </authorList>
    </citation>
    <scope>NUCLEOTIDE SEQUENCE [LARGE SCALE GENOMIC DNA]</scope>
    <source>
        <strain evidence="1 2">DSM 44572</strain>
    </source>
</reference>
<dbReference type="AlphaFoldDB" id="A0A1X1ZKV2"/>
<proteinExistence type="predicted"/>
<sequence length="398" mass="41499">MPALPESANHNINEIAGAATSGAVDVDIVASPQSPSLWATASIYLKTNVDTSGATLTVTYGGVEMTEKAGARTYWDGHKNLLTVFELGFNGLESPPTGSKTVHAAVSGLPSDSGGFWILCDVVVYSGVLSSGDPVVVSGDTAGAQTANSVTVPSVSEAHRVVTVHAIRTPNLFSAHNLSARAITSGVYAYIAYLLSLLGYNFFPYVVSASGGELLVQDAPGASTVTGTCTQPSTAQWAAIGFSLTPAPVVLEAALEIPMETTASLSIHRALTPVAERYWKIPAIPGIMPDGSEAPLAGQFIKAADGIIMPLYIKDPGDVVEYTLDWSNHLPDDDPIVAVSYSVTNSELIIVSSSFTEITTQVILSGCVTGVSYGVTAHATTEHGRQLDRTFRIVGGQN</sequence>
<keyword evidence="2" id="KW-1185">Reference proteome</keyword>
<name>A0A1X1ZKV2_9MYCO</name>
<dbReference type="OrthoDB" id="4762326at2"/>